<dbReference type="Pfam" id="PF04542">
    <property type="entry name" value="Sigma70_r2"/>
    <property type="match status" value="1"/>
</dbReference>
<dbReference type="PROSITE" id="PS01063">
    <property type="entry name" value="SIGMA70_ECF"/>
    <property type="match status" value="1"/>
</dbReference>
<evidence type="ECO:0000256" key="5">
    <source>
        <dbReference type="ARBA" id="ARBA00023163"/>
    </source>
</evidence>
<dbReference type="Gene3D" id="1.10.10.10">
    <property type="entry name" value="Winged helix-like DNA-binding domain superfamily/Winged helix DNA-binding domain"/>
    <property type="match status" value="1"/>
</dbReference>
<dbReference type="InterPro" id="IPR013325">
    <property type="entry name" value="RNA_pol_sigma_r2"/>
</dbReference>
<dbReference type="SUPFAM" id="SSF88946">
    <property type="entry name" value="Sigma2 domain of RNA polymerase sigma factors"/>
    <property type="match status" value="1"/>
</dbReference>
<evidence type="ECO:0000313" key="9">
    <source>
        <dbReference type="EMBL" id="MBN8237033.1"/>
    </source>
</evidence>
<dbReference type="SUPFAM" id="SSF88659">
    <property type="entry name" value="Sigma3 and sigma4 domains of RNA polymerase sigma factors"/>
    <property type="match status" value="1"/>
</dbReference>
<reference evidence="9 10" key="1">
    <citation type="submission" date="2020-12" db="EMBL/GenBank/DDBJ databases">
        <title>Oil enriched cultivation method for isolating marine PHA-producing bacteria.</title>
        <authorList>
            <person name="Zheng W."/>
            <person name="Yu S."/>
            <person name="Huang Y."/>
        </authorList>
    </citation>
    <scope>NUCLEOTIDE SEQUENCE [LARGE SCALE GENOMIC DNA]</scope>
    <source>
        <strain evidence="9 10">SY-2-6</strain>
    </source>
</reference>
<dbReference type="InterPro" id="IPR000838">
    <property type="entry name" value="RNA_pol_sigma70_ECF_CS"/>
</dbReference>
<evidence type="ECO:0000259" key="7">
    <source>
        <dbReference type="Pfam" id="PF04542"/>
    </source>
</evidence>
<keyword evidence="2 6" id="KW-0805">Transcription regulation</keyword>
<evidence type="ECO:0000256" key="2">
    <source>
        <dbReference type="ARBA" id="ARBA00023015"/>
    </source>
</evidence>
<dbReference type="InterPro" id="IPR013324">
    <property type="entry name" value="RNA_pol_sigma_r3/r4-like"/>
</dbReference>
<keyword evidence="3 6" id="KW-0731">Sigma factor</keyword>
<dbReference type="InterPro" id="IPR036388">
    <property type="entry name" value="WH-like_DNA-bd_sf"/>
</dbReference>
<dbReference type="Gene3D" id="1.10.1740.10">
    <property type="match status" value="1"/>
</dbReference>
<proteinExistence type="inferred from homology"/>
<accession>A0ABS3E0A2</accession>
<evidence type="ECO:0000313" key="10">
    <source>
        <dbReference type="Proteomes" id="UP000663970"/>
    </source>
</evidence>
<keyword evidence="4 6" id="KW-0238">DNA-binding</keyword>
<keyword evidence="10" id="KW-1185">Reference proteome</keyword>
<gene>
    <name evidence="9" type="ORF">JF544_17385</name>
</gene>
<protein>
    <recommendedName>
        <fullName evidence="6">RNA polymerase sigma factor</fullName>
    </recommendedName>
</protein>
<feature type="domain" description="RNA polymerase sigma-70 region 2" evidence="7">
    <location>
        <begin position="35"/>
        <end position="98"/>
    </location>
</feature>
<dbReference type="EMBL" id="JAEKJY010000006">
    <property type="protein sequence ID" value="MBN8237033.1"/>
    <property type="molecule type" value="Genomic_DNA"/>
</dbReference>
<dbReference type="CDD" id="cd06171">
    <property type="entry name" value="Sigma70_r4"/>
    <property type="match status" value="1"/>
</dbReference>
<dbReference type="PANTHER" id="PTHR43133:SF60">
    <property type="entry name" value="RNA POLYMERASE SIGMA FACTOR SIGV"/>
    <property type="match status" value="1"/>
</dbReference>
<evidence type="ECO:0000256" key="3">
    <source>
        <dbReference type="ARBA" id="ARBA00023082"/>
    </source>
</evidence>
<comment type="caution">
    <text evidence="9">The sequence shown here is derived from an EMBL/GenBank/DDBJ whole genome shotgun (WGS) entry which is preliminary data.</text>
</comment>
<dbReference type="InterPro" id="IPR013249">
    <property type="entry name" value="RNA_pol_sigma70_r4_t2"/>
</dbReference>
<evidence type="ECO:0000256" key="4">
    <source>
        <dbReference type="ARBA" id="ARBA00023125"/>
    </source>
</evidence>
<dbReference type="PANTHER" id="PTHR43133">
    <property type="entry name" value="RNA POLYMERASE ECF-TYPE SIGMA FACTO"/>
    <property type="match status" value="1"/>
</dbReference>
<dbReference type="InterPro" id="IPR007627">
    <property type="entry name" value="RNA_pol_sigma70_r2"/>
</dbReference>
<dbReference type="InterPro" id="IPR014284">
    <property type="entry name" value="RNA_pol_sigma-70_dom"/>
</dbReference>
<dbReference type="Proteomes" id="UP000663970">
    <property type="component" value="Unassembled WGS sequence"/>
</dbReference>
<dbReference type="NCBIfam" id="TIGR02937">
    <property type="entry name" value="sigma70-ECF"/>
    <property type="match status" value="1"/>
</dbReference>
<comment type="similarity">
    <text evidence="1 6">Belongs to the sigma-70 factor family. ECF subfamily.</text>
</comment>
<feature type="domain" description="RNA polymerase sigma factor 70 region 4 type 2" evidence="8">
    <location>
        <begin position="135"/>
        <end position="185"/>
    </location>
</feature>
<keyword evidence="5 6" id="KW-0804">Transcription</keyword>
<sequence length="198" mass="23783">MSSKQMRWDKLIRRQRPQPTYEPDELDEQRIEEWIHQYGHDLKWLAYSYVKDYAAAEDITQETFIKAYQSYHSFKQESSIKTWLYKINVNLCKDHLKSSYMKRVVKKGTELFRSIPSPRENPEELVLRQDEDEALLAHVLALEDKYREIIIFYYFEDFDIKSMADVLNTSPNTVKTRLRRARQLLQERMTTEGSSQSE</sequence>
<evidence type="ECO:0000259" key="8">
    <source>
        <dbReference type="Pfam" id="PF08281"/>
    </source>
</evidence>
<evidence type="ECO:0000256" key="6">
    <source>
        <dbReference type="RuleBase" id="RU000716"/>
    </source>
</evidence>
<dbReference type="InterPro" id="IPR039425">
    <property type="entry name" value="RNA_pol_sigma-70-like"/>
</dbReference>
<name>A0ABS3E0A2_9BACI</name>
<dbReference type="Pfam" id="PF08281">
    <property type="entry name" value="Sigma70_r4_2"/>
    <property type="match status" value="1"/>
</dbReference>
<evidence type="ECO:0000256" key="1">
    <source>
        <dbReference type="ARBA" id="ARBA00010641"/>
    </source>
</evidence>
<organism evidence="9 10">
    <name type="scientific">Halobacillus kuroshimensis</name>
    <dbReference type="NCBI Taxonomy" id="302481"/>
    <lineage>
        <taxon>Bacteria</taxon>
        <taxon>Bacillati</taxon>
        <taxon>Bacillota</taxon>
        <taxon>Bacilli</taxon>
        <taxon>Bacillales</taxon>
        <taxon>Bacillaceae</taxon>
        <taxon>Halobacillus</taxon>
    </lineage>
</organism>